<reference evidence="1" key="1">
    <citation type="submission" date="2020-05" db="EMBL/GenBank/DDBJ databases">
        <authorList>
            <person name="Chiriac C."/>
            <person name="Salcher M."/>
            <person name="Ghai R."/>
            <person name="Kavagutti S V."/>
        </authorList>
    </citation>
    <scope>NUCLEOTIDE SEQUENCE</scope>
</reference>
<protein>
    <submittedName>
        <fullName evidence="1">Uncharacterized protein</fullName>
    </submittedName>
</protein>
<accession>A0A6J5RXP7</accession>
<name>A0A6J5RXP7_9CAUD</name>
<evidence type="ECO:0000313" key="1">
    <source>
        <dbReference type="EMBL" id="CAB4203392.1"/>
    </source>
</evidence>
<dbReference type="EMBL" id="LR797331">
    <property type="protein sequence ID" value="CAB4203392.1"/>
    <property type="molecule type" value="Genomic_DNA"/>
</dbReference>
<organism evidence="1">
    <name type="scientific">uncultured Caudovirales phage</name>
    <dbReference type="NCBI Taxonomy" id="2100421"/>
    <lineage>
        <taxon>Viruses</taxon>
        <taxon>Duplodnaviria</taxon>
        <taxon>Heunggongvirae</taxon>
        <taxon>Uroviricota</taxon>
        <taxon>Caudoviricetes</taxon>
        <taxon>Peduoviridae</taxon>
        <taxon>Maltschvirus</taxon>
        <taxon>Maltschvirus maltsch</taxon>
    </lineage>
</organism>
<sequence length="129" mass="14671">MTSAALIALSRLPEWFYALPERSEVGDGVVMAGFYPHTTIKDTLRVYSLSFGVLRGLSLPDSTGEDHFARFKFSHPTVSGNAQDGWTRSKLVREYHLERVWTEVGEPRWLIVAYMDQREIVLGPLEDAR</sequence>
<proteinExistence type="predicted"/>
<gene>
    <name evidence="1" type="ORF">UFOVP1382_17</name>
</gene>